<evidence type="ECO:0000313" key="5">
    <source>
        <dbReference type="Proteomes" id="UP000001798"/>
    </source>
</evidence>
<feature type="region of interest" description="Disordered" evidence="1">
    <location>
        <begin position="454"/>
        <end position="473"/>
    </location>
</feature>
<organism evidence="4 5">
    <name type="scientific">Botryotinia fuckeliana (strain B05.10)</name>
    <name type="common">Noble rot fungus</name>
    <name type="synonym">Botrytis cinerea</name>
    <dbReference type="NCBI Taxonomy" id="332648"/>
    <lineage>
        <taxon>Eukaryota</taxon>
        <taxon>Fungi</taxon>
        <taxon>Dikarya</taxon>
        <taxon>Ascomycota</taxon>
        <taxon>Pezizomycotina</taxon>
        <taxon>Leotiomycetes</taxon>
        <taxon>Helotiales</taxon>
        <taxon>Sclerotiniaceae</taxon>
        <taxon>Botrytis</taxon>
    </lineage>
</organism>
<proteinExistence type="predicted"/>
<dbReference type="OrthoDB" id="2110578at2759"/>
<reference evidence="4 5" key="1">
    <citation type="journal article" date="2011" name="PLoS Genet.">
        <title>Genomic analysis of the necrotrophic fungal pathogens Sclerotinia sclerotiorum and Botrytis cinerea.</title>
        <authorList>
            <person name="Amselem J."/>
            <person name="Cuomo C.A."/>
            <person name="van Kan J.A."/>
            <person name="Viaud M."/>
            <person name="Benito E.P."/>
            <person name="Couloux A."/>
            <person name="Coutinho P.M."/>
            <person name="de Vries R.P."/>
            <person name="Dyer P.S."/>
            <person name="Fillinger S."/>
            <person name="Fournier E."/>
            <person name="Gout L."/>
            <person name="Hahn M."/>
            <person name="Kohn L."/>
            <person name="Lapalu N."/>
            <person name="Plummer K.M."/>
            <person name="Pradier J.M."/>
            <person name="Quevillon E."/>
            <person name="Sharon A."/>
            <person name="Simon A."/>
            <person name="ten Have A."/>
            <person name="Tudzynski B."/>
            <person name="Tudzynski P."/>
            <person name="Wincker P."/>
            <person name="Andrew M."/>
            <person name="Anthouard V."/>
            <person name="Beever R.E."/>
            <person name="Beffa R."/>
            <person name="Benoit I."/>
            <person name="Bouzid O."/>
            <person name="Brault B."/>
            <person name="Chen Z."/>
            <person name="Choquer M."/>
            <person name="Collemare J."/>
            <person name="Cotton P."/>
            <person name="Danchin E.G."/>
            <person name="Da Silva C."/>
            <person name="Gautier A."/>
            <person name="Giraud C."/>
            <person name="Giraud T."/>
            <person name="Gonzalez C."/>
            <person name="Grossetete S."/>
            <person name="Guldener U."/>
            <person name="Henrissat B."/>
            <person name="Howlett B.J."/>
            <person name="Kodira C."/>
            <person name="Kretschmer M."/>
            <person name="Lappartient A."/>
            <person name="Leroch M."/>
            <person name="Levis C."/>
            <person name="Mauceli E."/>
            <person name="Neuveglise C."/>
            <person name="Oeser B."/>
            <person name="Pearson M."/>
            <person name="Poulain J."/>
            <person name="Poussereau N."/>
            <person name="Quesneville H."/>
            <person name="Rascle C."/>
            <person name="Schumacher J."/>
            <person name="Segurens B."/>
            <person name="Sexton A."/>
            <person name="Silva E."/>
            <person name="Sirven C."/>
            <person name="Soanes D.M."/>
            <person name="Talbot N.J."/>
            <person name="Templeton M."/>
            <person name="Yandava C."/>
            <person name="Yarden O."/>
            <person name="Zeng Q."/>
            <person name="Rollins J.A."/>
            <person name="Lebrun M.H."/>
            <person name="Dickman M."/>
        </authorList>
    </citation>
    <scope>NUCLEOTIDE SEQUENCE [LARGE SCALE GENOMIC DNA]</scope>
    <source>
        <strain evidence="4 5">B05.10</strain>
    </source>
</reference>
<dbReference type="Proteomes" id="UP000001798">
    <property type="component" value="Chromosome 16"/>
</dbReference>
<evidence type="ECO:0000256" key="2">
    <source>
        <dbReference type="SAM" id="Phobius"/>
    </source>
</evidence>
<dbReference type="KEGG" id="bfu:BCIN_16g04550"/>
<feature type="chain" id="PRO_5016641066" evidence="3">
    <location>
        <begin position="20"/>
        <end position="527"/>
    </location>
</feature>
<protein>
    <submittedName>
        <fullName evidence="4">Uncharacterized protein</fullName>
    </submittedName>
</protein>
<evidence type="ECO:0000256" key="1">
    <source>
        <dbReference type="SAM" id="MobiDB-lite"/>
    </source>
</evidence>
<keyword evidence="2" id="KW-0812">Transmembrane</keyword>
<evidence type="ECO:0000256" key="3">
    <source>
        <dbReference type="SAM" id="SignalP"/>
    </source>
</evidence>
<feature type="transmembrane region" description="Helical" evidence="2">
    <location>
        <begin position="504"/>
        <end position="526"/>
    </location>
</feature>
<dbReference type="GeneID" id="5429631"/>
<evidence type="ECO:0000313" key="4">
    <source>
        <dbReference type="EMBL" id="ATZ58762.1"/>
    </source>
</evidence>
<keyword evidence="3" id="KW-0732">Signal</keyword>
<dbReference type="VEuPathDB" id="FungiDB:Bcin16g04550"/>
<feature type="signal peptide" evidence="3">
    <location>
        <begin position="1"/>
        <end position="19"/>
    </location>
</feature>
<dbReference type="RefSeq" id="XP_024553994.1">
    <property type="nucleotide sequence ID" value="XM_024698177.1"/>
</dbReference>
<reference evidence="4 5" key="3">
    <citation type="journal article" date="2017" name="Mol. Plant Pathol.">
        <title>A gapless genome sequence of the fungus Botrytis cinerea.</title>
        <authorList>
            <person name="Van Kan J.A."/>
            <person name="Stassen J.H."/>
            <person name="Mosbach A."/>
            <person name="Van Der Lee T.A."/>
            <person name="Faino L."/>
            <person name="Farmer A.D."/>
            <person name="Papasotiriou D.G."/>
            <person name="Zhou S."/>
            <person name="Seidl M.F."/>
            <person name="Cottam E."/>
            <person name="Edel D."/>
            <person name="Hahn M."/>
            <person name="Schwartz D.C."/>
            <person name="Dietrich R.A."/>
            <person name="Widdison S."/>
            <person name="Scalliet G."/>
        </authorList>
    </citation>
    <scope>NUCLEOTIDE SEQUENCE [LARGE SCALE GENOMIC DNA]</scope>
    <source>
        <strain evidence="4 5">B05.10</strain>
    </source>
</reference>
<keyword evidence="5" id="KW-1185">Reference proteome</keyword>
<keyword evidence="2" id="KW-1133">Transmembrane helix</keyword>
<name>A0A384K7L3_BOTFB</name>
<keyword evidence="2" id="KW-0472">Membrane</keyword>
<dbReference type="EMBL" id="CP009820">
    <property type="protein sequence ID" value="ATZ58762.1"/>
    <property type="molecule type" value="Genomic_DNA"/>
</dbReference>
<accession>A0A384K7L3</accession>
<gene>
    <name evidence="4" type="ORF">BCIN_16g04550</name>
</gene>
<reference evidence="4 5" key="2">
    <citation type="journal article" date="2012" name="Eukaryot. Cell">
        <title>Genome update of Botrytis cinerea strains B05.10 and T4.</title>
        <authorList>
            <person name="Staats M."/>
            <person name="van Kan J.A."/>
        </authorList>
    </citation>
    <scope>NUCLEOTIDE SEQUENCE [LARGE SCALE GENOMIC DNA]</scope>
    <source>
        <strain evidence="4 5">B05.10</strain>
    </source>
</reference>
<sequence length="527" mass="54896">MHVKSLAVAAFSLVGTIAAQRPTGSGICDYYTTALFKDNTASNQQKLLIRVVNRALVGNTYDRPTSGVMVNGILREGSYNGIKVNLLPYFNGGFVSTNGGNKPLSVNFLDGGGANSLRNYQPANSDKSNQYFLLTHLYQYFGVLLSCSKQGGAEFPGYSGSASQYNIHKFMYLSDAEVGYFIEQVALSAASFGVSSSDLTIIDSSLRQSFGSRCLPPMTIIPSQGSQLQSICTDDSCPLAPNNTCASYDQTIAMPKSEACYATFMACLHASNSFRLNCELSYYTCKSNRFPSVNPDSTISKTQLCRCEVPGFSSGTGSVPFFSLCPCPTSGTGSSSFSKITPVTVSSMGVGTITGAARRASTTSTAPGAITNTGTITRTSTSNGTAIQTVIINTVIKTGNINTVIRTGNITGTFTGSITTGASNGSGKIASTVTRSNAFGTGIKGDNIQSTITGSGTTTGIRTNNSTRRGTSTPTMINGADSRLSLGSTNNTNSTVTIAKPTQVTAGATTIGLSFVAIAGGLAAYFL</sequence>
<dbReference type="AlphaFoldDB" id="A0A384K7L3"/>